<evidence type="ECO:0000313" key="15">
    <source>
        <dbReference type="Proteomes" id="UP000678499"/>
    </source>
</evidence>
<comment type="catalytic activity">
    <reaction evidence="10">
        <text>NAD(+) + H2O = ADP-D-ribose + nicotinamide + H(+)</text>
        <dbReference type="Rhea" id="RHEA:16301"/>
        <dbReference type="ChEBI" id="CHEBI:15377"/>
        <dbReference type="ChEBI" id="CHEBI:15378"/>
        <dbReference type="ChEBI" id="CHEBI:17154"/>
        <dbReference type="ChEBI" id="CHEBI:57540"/>
        <dbReference type="ChEBI" id="CHEBI:57967"/>
        <dbReference type="EC" id="3.2.2.6"/>
    </reaction>
    <physiologicalReaction direction="left-to-right" evidence="10">
        <dbReference type="Rhea" id="RHEA:16302"/>
    </physiologicalReaction>
</comment>
<dbReference type="InterPro" id="IPR001660">
    <property type="entry name" value="SAM"/>
</dbReference>
<dbReference type="EMBL" id="CAJPEX010004259">
    <property type="protein sequence ID" value="CAG0922906.1"/>
    <property type="molecule type" value="Genomic_DNA"/>
</dbReference>
<keyword evidence="15" id="KW-1185">Reference proteome</keyword>
<evidence type="ECO:0000256" key="6">
    <source>
        <dbReference type="ARBA" id="ARBA00022737"/>
    </source>
</evidence>
<keyword evidence="5" id="KW-0399">Innate immunity</keyword>
<dbReference type="PROSITE" id="PS50105">
    <property type="entry name" value="SAM_DOMAIN"/>
    <property type="match status" value="1"/>
</dbReference>
<keyword evidence="4" id="KW-0963">Cytoplasm</keyword>
<dbReference type="GO" id="GO:0061809">
    <property type="term" value="F:NAD+ nucleosidase activity, cyclic ADP-ribose generating"/>
    <property type="evidence" value="ECO:0007669"/>
    <property type="project" value="UniProtKB-EC"/>
</dbReference>
<name>A0A7R9BYA8_9CRUS</name>
<dbReference type="EMBL" id="OA886296">
    <property type="protein sequence ID" value="CAD7282754.1"/>
    <property type="molecule type" value="Genomic_DNA"/>
</dbReference>
<dbReference type="AlphaFoldDB" id="A0A7R9BYA8"/>
<dbReference type="PANTHER" id="PTHR22998">
    <property type="entry name" value="SARM1"/>
    <property type="match status" value="1"/>
</dbReference>
<feature type="non-terminal residue" evidence="14">
    <location>
        <position position="914"/>
    </location>
</feature>
<dbReference type="InterPro" id="IPR035897">
    <property type="entry name" value="Toll_tir_struct_dom_sf"/>
</dbReference>
<dbReference type="GO" id="GO:0005737">
    <property type="term" value="C:cytoplasm"/>
    <property type="evidence" value="ECO:0007669"/>
    <property type="project" value="UniProtKB-SubCell"/>
</dbReference>
<evidence type="ECO:0000256" key="9">
    <source>
        <dbReference type="ARBA" id="ARBA00023027"/>
    </source>
</evidence>
<sequence length="914" mass="100361">QVISSSLSTSRLSKLSRQIQQQSHRTTTSSSSTSGFEASSATNVVDPLKHSFSNPGELVNVERKQVTSSSNFSRSVSVSSSSSGATGVSSKGFSRLQPNIPSLEIVETDDDDEVEGDGVRSPLVEMPLEPSTALVSPPSCPLLSTVESKFEKKTSSRSSTKIVTDSFTREQSHSSNEQVKRLQTGDLTIEESSKSKAVKAKVEVDGVTAEEATAVRLDQRHLKQGDHVERAERLTAGSAARLHSATDGFSHSQSALSMQESSHVQKPGEKPESHHQAHHASKVSYTSKGLTTSSSKMISKTSTGPLVVSSQSSSSVDSKIFEELDAITDSEAVTPSDVESVARRAKGAMSACVARLKSAADSGQLLDSMHQLIRKAWSIKTHGHAVGTSLCDSLRETGGLDILIDNCSSADETLRFQSTKLLEQCLTAENRSYLAANGLEKVVKAVARIPRMHQHHHHNVLHHHALMAGDLSHEMELDYSRVRTGILESLFKHSEGTCGAIIRMGGLKAVLEECRKSDVETLRHCASALANLSLYGGSENQQVMIKHDVPTWLFPLAFNNDDNIKYYACLAIATMVANKEIEANVLKSGTLDLVEPFVTSHSPEEFAYSTVSHVHGQSKTWLKRLVPVLLSKRKEACALAAFHFAMEAGIKKNQGQTHIFREIQAIEPLKQVASSPNAIASKYAAQALALIGEEVPHKLTQQVPLWTSEDVRQWVEQSGFPVFAIRFVESKVDGDLLLQMTEDMLKEDIGIGNGILRKRFMRELVNLKKMADYSSCDASSLNDFLHSLGPEMSQYTYKMLQSGVDRGMLKSITEEQLLYECSVANSIHRLRILDAIRNECNLISTSEESLDKNLDVFISYRRSNGSQLASLLKVHMQVRRFSAFLDVERLEAGKFDNNLLQSIKQAKHFFLVLT</sequence>
<dbReference type="SMART" id="SM00454">
    <property type="entry name" value="SAM"/>
    <property type="match status" value="2"/>
</dbReference>
<dbReference type="InterPro" id="IPR016024">
    <property type="entry name" value="ARM-type_fold"/>
</dbReference>
<keyword evidence="8" id="KW-0391">Immunity</keyword>
<dbReference type="GO" id="GO:0019677">
    <property type="term" value="P:NAD+ catabolic process"/>
    <property type="evidence" value="ECO:0007669"/>
    <property type="project" value="UniProtKB-ARBA"/>
</dbReference>
<comment type="similarity">
    <text evidence="2">Belongs to the SARM1 family.</text>
</comment>
<evidence type="ECO:0000256" key="11">
    <source>
        <dbReference type="SAM" id="MobiDB-lite"/>
    </source>
</evidence>
<dbReference type="SUPFAM" id="SSF48371">
    <property type="entry name" value="ARM repeat"/>
    <property type="match status" value="1"/>
</dbReference>
<dbReference type="PROSITE" id="PS50104">
    <property type="entry name" value="TIR"/>
    <property type="match status" value="1"/>
</dbReference>
<dbReference type="CDD" id="cd09501">
    <property type="entry name" value="SAM_SARM1-like_repeat1"/>
    <property type="match status" value="1"/>
</dbReference>
<dbReference type="InterPro" id="IPR000157">
    <property type="entry name" value="TIR_dom"/>
</dbReference>
<feature type="compositionally biased region" description="Low complexity" evidence="11">
    <location>
        <begin position="66"/>
        <end position="90"/>
    </location>
</feature>
<evidence type="ECO:0000256" key="7">
    <source>
        <dbReference type="ARBA" id="ARBA00022801"/>
    </source>
</evidence>
<dbReference type="InterPro" id="IPR013761">
    <property type="entry name" value="SAM/pointed_sf"/>
</dbReference>
<evidence type="ECO:0000256" key="10">
    <source>
        <dbReference type="ARBA" id="ARBA00047304"/>
    </source>
</evidence>
<dbReference type="SMART" id="SM00185">
    <property type="entry name" value="ARM"/>
    <property type="match status" value="3"/>
</dbReference>
<proteinExistence type="inferred from homology"/>
<dbReference type="EC" id="3.2.2.6" evidence="3"/>
<feature type="domain" description="TIR" evidence="12">
    <location>
        <begin position="852"/>
        <end position="914"/>
    </location>
</feature>
<dbReference type="GO" id="GO:0030425">
    <property type="term" value="C:dendrite"/>
    <property type="evidence" value="ECO:0007669"/>
    <property type="project" value="TreeGrafter"/>
</dbReference>
<dbReference type="GO" id="GO:0048678">
    <property type="term" value="P:response to axon injury"/>
    <property type="evidence" value="ECO:0007669"/>
    <property type="project" value="InterPro"/>
</dbReference>
<reference evidence="14" key="1">
    <citation type="submission" date="2020-11" db="EMBL/GenBank/DDBJ databases">
        <authorList>
            <person name="Tran Van P."/>
        </authorList>
    </citation>
    <scope>NUCLEOTIDE SEQUENCE</scope>
</reference>
<evidence type="ECO:0000256" key="8">
    <source>
        <dbReference type="ARBA" id="ARBA00022859"/>
    </source>
</evidence>
<dbReference type="GO" id="GO:0035591">
    <property type="term" value="F:signaling adaptor activity"/>
    <property type="evidence" value="ECO:0007669"/>
    <property type="project" value="InterPro"/>
</dbReference>
<feature type="compositionally biased region" description="Polar residues" evidence="11">
    <location>
        <begin position="156"/>
        <end position="166"/>
    </location>
</feature>
<protein>
    <recommendedName>
        <fullName evidence="3">ADP-ribosyl cyclase/cyclic ADP-ribose hydrolase</fullName>
        <ecNumber evidence="3">3.2.2.6</ecNumber>
    </recommendedName>
</protein>
<keyword evidence="9" id="KW-0520">NAD</keyword>
<dbReference type="GO" id="GO:0045087">
    <property type="term" value="P:innate immune response"/>
    <property type="evidence" value="ECO:0007669"/>
    <property type="project" value="UniProtKB-KW"/>
</dbReference>
<dbReference type="GO" id="GO:0044297">
    <property type="term" value="C:cell body"/>
    <property type="evidence" value="ECO:0007669"/>
    <property type="project" value="UniProtKB-ARBA"/>
</dbReference>
<accession>A0A7R9BYA8</accession>
<evidence type="ECO:0000256" key="2">
    <source>
        <dbReference type="ARBA" id="ARBA00008291"/>
    </source>
</evidence>
<dbReference type="GO" id="GO:0007165">
    <property type="term" value="P:signal transduction"/>
    <property type="evidence" value="ECO:0007669"/>
    <property type="project" value="InterPro"/>
</dbReference>
<evidence type="ECO:0000256" key="4">
    <source>
        <dbReference type="ARBA" id="ARBA00022490"/>
    </source>
</evidence>
<dbReference type="GO" id="GO:0034128">
    <property type="term" value="P:negative regulation of MyD88-independent toll-like receptor signaling pathway"/>
    <property type="evidence" value="ECO:0007669"/>
    <property type="project" value="InterPro"/>
</dbReference>
<evidence type="ECO:0000259" key="12">
    <source>
        <dbReference type="PROSITE" id="PS50104"/>
    </source>
</evidence>
<dbReference type="InterPro" id="IPR000225">
    <property type="entry name" value="Armadillo"/>
</dbReference>
<dbReference type="Gene3D" id="1.25.10.10">
    <property type="entry name" value="Leucine-rich Repeat Variant"/>
    <property type="match status" value="1"/>
</dbReference>
<evidence type="ECO:0000256" key="3">
    <source>
        <dbReference type="ARBA" id="ARBA00011982"/>
    </source>
</evidence>
<evidence type="ECO:0000256" key="1">
    <source>
        <dbReference type="ARBA" id="ARBA00004496"/>
    </source>
</evidence>
<keyword evidence="7" id="KW-0378">Hydrolase</keyword>
<feature type="compositionally biased region" description="Polar residues" evidence="11">
    <location>
        <begin position="247"/>
        <end position="264"/>
    </location>
</feature>
<dbReference type="InterPro" id="IPR011989">
    <property type="entry name" value="ARM-like"/>
</dbReference>
<dbReference type="GO" id="GO:0003953">
    <property type="term" value="F:NAD+ nucleosidase activity"/>
    <property type="evidence" value="ECO:0007669"/>
    <property type="project" value="InterPro"/>
</dbReference>
<feature type="compositionally biased region" description="Basic and acidic residues" evidence="11">
    <location>
        <begin position="266"/>
        <end position="275"/>
    </location>
</feature>
<dbReference type="FunFam" id="1.10.150.50:FF:000043">
    <property type="entry name" value="Sterile alpha and TIR motif-containing 1"/>
    <property type="match status" value="1"/>
</dbReference>
<dbReference type="OrthoDB" id="202764at2759"/>
<dbReference type="Gene3D" id="1.10.150.50">
    <property type="entry name" value="Transcription Factor, Ets-1"/>
    <property type="match status" value="2"/>
</dbReference>
<dbReference type="Proteomes" id="UP000678499">
    <property type="component" value="Unassembled WGS sequence"/>
</dbReference>
<feature type="compositionally biased region" description="Acidic residues" evidence="11">
    <location>
        <begin position="106"/>
        <end position="116"/>
    </location>
</feature>
<evidence type="ECO:0000256" key="5">
    <source>
        <dbReference type="ARBA" id="ARBA00022588"/>
    </source>
</evidence>
<comment type="subcellular location">
    <subcellularLocation>
        <location evidence="1">Cytoplasm</location>
    </subcellularLocation>
</comment>
<dbReference type="CDD" id="cd24153">
    <property type="entry name" value="SARM1_N"/>
    <property type="match status" value="1"/>
</dbReference>
<dbReference type="InterPro" id="IPR039184">
    <property type="entry name" value="SARM1"/>
</dbReference>
<organism evidence="14">
    <name type="scientific">Notodromas monacha</name>
    <dbReference type="NCBI Taxonomy" id="399045"/>
    <lineage>
        <taxon>Eukaryota</taxon>
        <taxon>Metazoa</taxon>
        <taxon>Ecdysozoa</taxon>
        <taxon>Arthropoda</taxon>
        <taxon>Crustacea</taxon>
        <taxon>Oligostraca</taxon>
        <taxon>Ostracoda</taxon>
        <taxon>Podocopa</taxon>
        <taxon>Podocopida</taxon>
        <taxon>Cypridocopina</taxon>
        <taxon>Cypridoidea</taxon>
        <taxon>Cyprididae</taxon>
        <taxon>Notodromas</taxon>
    </lineage>
</organism>
<keyword evidence="6" id="KW-0677">Repeat</keyword>
<feature type="domain" description="SAM" evidence="13">
    <location>
        <begin position="706"/>
        <end position="770"/>
    </location>
</feature>
<gene>
    <name evidence="14" type="ORF">NMOB1V02_LOCUS10375</name>
</gene>
<dbReference type="Gene3D" id="3.40.50.10140">
    <property type="entry name" value="Toll/interleukin-1 receptor homology (TIR) domain"/>
    <property type="match status" value="1"/>
</dbReference>
<evidence type="ECO:0000313" key="14">
    <source>
        <dbReference type="EMBL" id="CAD7282754.1"/>
    </source>
</evidence>
<feature type="compositionally biased region" description="Low complexity" evidence="11">
    <location>
        <begin position="1"/>
        <end position="34"/>
    </location>
</feature>
<dbReference type="SUPFAM" id="SSF52200">
    <property type="entry name" value="Toll/Interleukin receptor TIR domain"/>
    <property type="match status" value="1"/>
</dbReference>
<feature type="region of interest" description="Disordered" evidence="11">
    <location>
        <begin position="148"/>
        <end position="184"/>
    </location>
</feature>
<dbReference type="SUPFAM" id="SSF47769">
    <property type="entry name" value="SAM/Pointed domain"/>
    <property type="match status" value="2"/>
</dbReference>
<feature type="region of interest" description="Disordered" evidence="11">
    <location>
        <begin position="1"/>
        <end position="118"/>
    </location>
</feature>
<feature type="non-terminal residue" evidence="14">
    <location>
        <position position="1"/>
    </location>
</feature>
<feature type="region of interest" description="Disordered" evidence="11">
    <location>
        <begin position="244"/>
        <end position="290"/>
    </location>
</feature>
<evidence type="ECO:0000259" key="13">
    <source>
        <dbReference type="PROSITE" id="PS50105"/>
    </source>
</evidence>
<dbReference type="PANTHER" id="PTHR22998:SF1">
    <property type="entry name" value="NAD(+) HYDROLASE SARM1"/>
    <property type="match status" value="1"/>
</dbReference>
<dbReference type="Pfam" id="PF07647">
    <property type="entry name" value="SAM_2"/>
    <property type="match status" value="2"/>
</dbReference>
<dbReference type="CDD" id="cd09502">
    <property type="entry name" value="SAM_SARM1-like_repeat2"/>
    <property type="match status" value="1"/>
</dbReference>